<proteinExistence type="predicted"/>
<gene>
    <name evidence="1" type="ORF">LVJ94_40730</name>
</gene>
<name>A0ABZ2KWZ7_9BACT</name>
<organism evidence="1 2">
    <name type="scientific">Pendulispora rubella</name>
    <dbReference type="NCBI Taxonomy" id="2741070"/>
    <lineage>
        <taxon>Bacteria</taxon>
        <taxon>Pseudomonadati</taxon>
        <taxon>Myxococcota</taxon>
        <taxon>Myxococcia</taxon>
        <taxon>Myxococcales</taxon>
        <taxon>Sorangiineae</taxon>
        <taxon>Pendulisporaceae</taxon>
        <taxon>Pendulispora</taxon>
    </lineage>
</organism>
<reference evidence="1" key="1">
    <citation type="submission" date="2021-12" db="EMBL/GenBank/DDBJ databases">
        <title>Discovery of the Pendulisporaceae a myxobacterial family with distinct sporulation behavior and unique specialized metabolism.</title>
        <authorList>
            <person name="Garcia R."/>
            <person name="Popoff A."/>
            <person name="Bader C.D."/>
            <person name="Loehr J."/>
            <person name="Walesch S."/>
            <person name="Walt C."/>
            <person name="Boldt J."/>
            <person name="Bunk B."/>
            <person name="Haeckl F.J.F.P.J."/>
            <person name="Gunesch A.P."/>
            <person name="Birkelbach J."/>
            <person name="Nuebel U."/>
            <person name="Pietschmann T."/>
            <person name="Bach T."/>
            <person name="Mueller R."/>
        </authorList>
    </citation>
    <scope>NUCLEOTIDE SEQUENCE</scope>
    <source>
        <strain evidence="1">MSr11367</strain>
    </source>
</reference>
<evidence type="ECO:0000313" key="1">
    <source>
        <dbReference type="EMBL" id="WXB03218.1"/>
    </source>
</evidence>
<sequence length="127" mass="13923">MIRANLLEFLVHGVRYVFPAQIGDFRGGMPTGFALPDLADSAGVTVSDDEDRVVWPLTNGLGGAFGRAIEPLYKTVPRAAEQDAEFHEYLALVDMVRIGRPHEHPAACKELEVRLTDDIAKGSQLFS</sequence>
<keyword evidence="2" id="KW-1185">Reference proteome</keyword>
<evidence type="ECO:0000313" key="2">
    <source>
        <dbReference type="Proteomes" id="UP001374803"/>
    </source>
</evidence>
<dbReference type="Proteomes" id="UP001374803">
    <property type="component" value="Chromosome"/>
</dbReference>
<dbReference type="RefSeq" id="WP_394832846.1">
    <property type="nucleotide sequence ID" value="NZ_CP089929.1"/>
</dbReference>
<dbReference type="EMBL" id="CP089983">
    <property type="protein sequence ID" value="WXB03218.1"/>
    <property type="molecule type" value="Genomic_DNA"/>
</dbReference>
<protein>
    <submittedName>
        <fullName evidence="1">Uncharacterized protein</fullName>
    </submittedName>
</protein>
<accession>A0ABZ2KWZ7</accession>